<dbReference type="PANTHER" id="PTHR15099:SF2">
    <property type="entry name" value="TRANSMEMBRANE PROTEIN 11, MITOCHONDRIAL"/>
    <property type="match status" value="1"/>
</dbReference>
<keyword evidence="7" id="KW-0496">Mitochondrion</keyword>
<organism evidence="9 10">
    <name type="scientific">Papio anubis</name>
    <name type="common">Olive baboon</name>
    <dbReference type="NCBI Taxonomy" id="9555"/>
    <lineage>
        <taxon>Eukaryota</taxon>
        <taxon>Metazoa</taxon>
        <taxon>Chordata</taxon>
        <taxon>Craniata</taxon>
        <taxon>Vertebrata</taxon>
        <taxon>Euteleostomi</taxon>
        <taxon>Mammalia</taxon>
        <taxon>Eutheria</taxon>
        <taxon>Euarchontoglires</taxon>
        <taxon>Primates</taxon>
        <taxon>Haplorrhini</taxon>
        <taxon>Catarrhini</taxon>
        <taxon>Cercopithecidae</taxon>
        <taxon>Cercopithecinae</taxon>
        <taxon>Papio</taxon>
    </lineage>
</organism>
<reference evidence="9" key="2">
    <citation type="submission" date="2025-08" db="UniProtKB">
        <authorList>
            <consortium name="Ensembl"/>
        </authorList>
    </citation>
    <scope>IDENTIFICATION</scope>
</reference>
<gene>
    <name evidence="9" type="primary">TMEM11</name>
</gene>
<evidence type="ECO:0000256" key="4">
    <source>
        <dbReference type="ARBA" id="ARBA00022692"/>
    </source>
</evidence>
<dbReference type="InterPro" id="IPR026120">
    <property type="entry name" value="TMEM11"/>
</dbReference>
<reference evidence="9" key="3">
    <citation type="submission" date="2025-09" db="UniProtKB">
        <authorList>
            <consortium name="Ensembl"/>
        </authorList>
    </citation>
    <scope>IDENTIFICATION</scope>
</reference>
<accession>A0A8I5NBD3</accession>
<name>A0A8I5NBD3_PAPAN</name>
<evidence type="ECO:0000256" key="7">
    <source>
        <dbReference type="ARBA" id="ARBA00023128"/>
    </source>
</evidence>
<comment type="similarity">
    <text evidence="3">Belongs to the TMEM11 family.</text>
</comment>
<sequence>MSEPGLLLGGPRALAEGLRAPATPGAGLLARCLVGAVVPPGPASACRASRDSGPDYTSRRPACSPDAALARDVGKRSVSKMAAWGRRRLGPGSSGGSARERVSLSATDCYIVHEIYNGENAQDQFEYELEQALEAQYKYIVIEPTRIGDETARWITVGNCLHKTAVLAGTACLFTPLALPLDYSHYISLPAGVLSLACCTLYGISWQFDPCCKYQVEYDAYKLSRLPLHTLTSSTPVVLVRKDDLHRKRLHNTIALAALVYCVKKIYELYAV</sequence>
<dbReference type="Proteomes" id="UP000028761">
    <property type="component" value="Chromosome 17"/>
</dbReference>
<dbReference type="AlphaFoldDB" id="A0A8I5NBD3"/>
<keyword evidence="6" id="KW-1133">Transmembrane helix</keyword>
<evidence type="ECO:0000256" key="8">
    <source>
        <dbReference type="ARBA" id="ARBA00023136"/>
    </source>
</evidence>
<dbReference type="GO" id="GO:0007007">
    <property type="term" value="P:inner mitochondrial membrane organization"/>
    <property type="evidence" value="ECO:0007669"/>
    <property type="project" value="TreeGrafter"/>
</dbReference>
<evidence type="ECO:0000256" key="3">
    <source>
        <dbReference type="ARBA" id="ARBA00006060"/>
    </source>
</evidence>
<keyword evidence="8" id="KW-0472">Membrane</keyword>
<evidence type="ECO:0000256" key="5">
    <source>
        <dbReference type="ARBA" id="ARBA00022792"/>
    </source>
</evidence>
<dbReference type="OMA" id="FSKMAAW"/>
<evidence type="ECO:0000313" key="10">
    <source>
        <dbReference type="Proteomes" id="UP000028761"/>
    </source>
</evidence>
<dbReference type="RefSeq" id="XP_003912518.1">
    <property type="nucleotide sequence ID" value="XM_003912469.5"/>
</dbReference>
<reference evidence="9 10" key="1">
    <citation type="submission" date="2012-03" db="EMBL/GenBank/DDBJ databases">
        <title>Whole Genome Assembly of Papio anubis.</title>
        <authorList>
            <person name="Liu Y.L."/>
            <person name="Abraham K.A."/>
            <person name="Akbar H.A."/>
            <person name="Ali S.A."/>
            <person name="Anosike U.A."/>
            <person name="Aqrawi P.A."/>
            <person name="Arias F.A."/>
            <person name="Attaway T.A."/>
            <person name="Awwad R.A."/>
            <person name="Babu C.B."/>
            <person name="Bandaranaike D.B."/>
            <person name="Battles P.B."/>
            <person name="Bell A.B."/>
            <person name="Beltran B.B."/>
            <person name="Berhane-Mersha D.B."/>
            <person name="Bess C.B."/>
            <person name="Bickham C.B."/>
            <person name="Bolden T.B."/>
            <person name="Carter K.C."/>
            <person name="Chau D.C."/>
            <person name="Chavez A.C."/>
            <person name="Clerc-Blankenburg K.C."/>
            <person name="Coyle M.C."/>
            <person name="Dao M.D."/>
            <person name="Davila M.L.D."/>
            <person name="Davy-Carroll L.D."/>
            <person name="Denson S.D."/>
            <person name="Dinh H.D."/>
            <person name="Fernandez S.F."/>
            <person name="Fernando P.F."/>
            <person name="Forbes L.F."/>
            <person name="Francis C.F."/>
            <person name="Francisco L.F."/>
            <person name="Fu Q.F."/>
            <person name="Garcia-Iii R.G."/>
            <person name="Garrett T.G."/>
            <person name="Gross S.G."/>
            <person name="Gubbala S.G."/>
            <person name="Hirani K.H."/>
            <person name="Hogues M.H."/>
            <person name="Hollins B.H."/>
            <person name="Jackson L.J."/>
            <person name="Javaid M.J."/>
            <person name="Jhangiani S.J."/>
            <person name="Johnson A.J."/>
            <person name="Johnson B.J."/>
            <person name="Jones J.J."/>
            <person name="Joshi V.J."/>
            <person name="Kalu J.K."/>
            <person name="Khan N.K."/>
            <person name="Korchina V.K."/>
            <person name="Kovar C.K."/>
            <person name="Lago L.L."/>
            <person name="Lara F.L."/>
            <person name="Le T.-K.L."/>
            <person name="Lee S.L."/>
            <person name="Legall-Iii F.L."/>
            <person name="Lemon S.L."/>
            <person name="Liu J.L."/>
            <person name="Liu Y.-S.L."/>
            <person name="Liyanage D.L."/>
            <person name="Lopez J.L."/>
            <person name="Lorensuhewa L.L."/>
            <person name="Mata R.M."/>
            <person name="Mathew T.M."/>
            <person name="Mercado C.M."/>
            <person name="Mercado I.M."/>
            <person name="Morales K.M."/>
            <person name="Morgan M.M."/>
            <person name="Munidasa M.M."/>
            <person name="Ngo D.N."/>
            <person name="Nguyen L.N."/>
            <person name="Nguyen T.N."/>
            <person name="Nguyen N.N."/>
            <person name="Obregon M.O."/>
            <person name="Okwuonu G.O."/>
            <person name="Ongeri F.O."/>
            <person name="Onwere C.O."/>
            <person name="Osifeso I.O."/>
            <person name="Parra A.P."/>
            <person name="Patil S.P."/>
            <person name="Perez A.P."/>
            <person name="Perez Y.P."/>
            <person name="Pham C.P."/>
            <person name="Pu L.-L.P."/>
            <person name="Puazo M.P."/>
            <person name="Quiroz J.Q."/>
            <person name="Rouhana J.R."/>
            <person name="Ruiz M.R."/>
            <person name="Ruiz S.-J.R."/>
            <person name="Saada N.S."/>
            <person name="Santibanez J.S."/>
            <person name="Scheel M.S."/>
            <person name="Schneider B.S."/>
            <person name="Simmons D.S."/>
            <person name="Sisson I.S."/>
            <person name="Tang L.-Y.T."/>
            <person name="Thornton R.T."/>
            <person name="Tisius J.T."/>
            <person name="Toledanes G.T."/>
            <person name="Trejos Z.T."/>
            <person name="Usmani K.U."/>
            <person name="Varghese R.V."/>
            <person name="Vattathil S.V."/>
            <person name="Vee V.V."/>
            <person name="Walker D.W."/>
            <person name="Weissenberger G.W."/>
            <person name="White C.W."/>
            <person name="Williams A.W."/>
            <person name="Woodworth J.W."/>
            <person name="Wright R.W."/>
            <person name="Zhu Y.Z."/>
            <person name="Han Y.H."/>
            <person name="Newsham I.N."/>
            <person name="Nazareth L.N."/>
            <person name="Worley K.W."/>
            <person name="Muzny D.M."/>
            <person name="Rogers J.R."/>
            <person name="Gibbs R.G."/>
        </authorList>
    </citation>
    <scope>NUCLEOTIDE SEQUENCE [LARGE SCALE GENOMIC DNA]</scope>
</reference>
<keyword evidence="10" id="KW-1185">Reference proteome</keyword>
<dbReference type="GeneTree" id="ENSGT00390000006617"/>
<dbReference type="Ensembl" id="ENSPANT00000076674.1">
    <property type="protein sequence ID" value="ENSPANP00000055360.1"/>
    <property type="gene ID" value="ENSPANG00000049909.1"/>
</dbReference>
<dbReference type="KEGG" id="panu:101011860"/>
<evidence type="ECO:0000256" key="1">
    <source>
        <dbReference type="ARBA" id="ARBA00002812"/>
    </source>
</evidence>
<evidence type="ECO:0000313" key="9">
    <source>
        <dbReference type="Ensembl" id="ENSPANP00000055360.1"/>
    </source>
</evidence>
<dbReference type="Pfam" id="PF14972">
    <property type="entry name" value="Mito_morph_reg"/>
    <property type="match status" value="1"/>
</dbReference>
<dbReference type="PANTHER" id="PTHR15099">
    <property type="entry name" value="PROTEIN PM1"/>
    <property type="match status" value="1"/>
</dbReference>
<keyword evidence="5" id="KW-0999">Mitochondrion inner membrane</keyword>
<dbReference type="GO" id="GO:0005743">
    <property type="term" value="C:mitochondrial inner membrane"/>
    <property type="evidence" value="ECO:0007669"/>
    <property type="project" value="UniProtKB-SubCell"/>
</dbReference>
<dbReference type="OrthoDB" id="9970856at2759"/>
<evidence type="ECO:0000256" key="6">
    <source>
        <dbReference type="ARBA" id="ARBA00022989"/>
    </source>
</evidence>
<comment type="function">
    <text evidence="1">Plays a role in mitochondrial morphogenesis.</text>
</comment>
<dbReference type="CTD" id="8834"/>
<keyword evidence="4" id="KW-0812">Transmembrane</keyword>
<comment type="subcellular location">
    <subcellularLocation>
        <location evidence="2">Mitochondrion inner membrane</location>
        <topology evidence="2">Multi-pass membrane protein</topology>
    </subcellularLocation>
</comment>
<evidence type="ECO:0000256" key="2">
    <source>
        <dbReference type="ARBA" id="ARBA00004448"/>
    </source>
</evidence>
<proteinExistence type="inferred from homology"/>
<dbReference type="GeneID" id="101011860"/>
<protein>
    <submittedName>
        <fullName evidence="9">Transmembrane protein 11</fullName>
    </submittedName>
</protein>